<comment type="similarity">
    <text evidence="4">Belongs to the flavoredoxin family.</text>
</comment>
<evidence type="ECO:0000256" key="2">
    <source>
        <dbReference type="ARBA" id="ARBA00022630"/>
    </source>
</evidence>
<name>A0A9X4AIZ3_9BACI</name>
<keyword evidence="2" id="KW-0285">Flavoprotein</keyword>
<dbReference type="EMBL" id="JAMQJZ010000009">
    <property type="protein sequence ID" value="MDC3421224.1"/>
    <property type="molecule type" value="Genomic_DNA"/>
</dbReference>
<gene>
    <name evidence="6" type="ORF">NC661_12665</name>
</gene>
<dbReference type="Proteomes" id="UP001145072">
    <property type="component" value="Unassembled WGS sequence"/>
</dbReference>
<accession>A0A9X4AIZ3</accession>
<dbReference type="Pfam" id="PF01613">
    <property type="entry name" value="Flavin_Reduct"/>
    <property type="match status" value="1"/>
</dbReference>
<sequence>MYISKHEFQNHDMSKLVKGAVVPRPIAWVSTIAKDGVNNIAPFSFFTVASLDPVTLCFSVAKGNDGSNKDTLENILETNEFVVNIVSESLANQMYETSKVFDPHVDEFEIANLDVAKSEKVYVPIVADAPIAMECILSDVIKVGTSHLVLGEVVGYHIHDEVFMIPDKVDPKKLKPIGRMAGDYAHIHDVFKLPTE</sequence>
<dbReference type="RefSeq" id="WP_259871651.1">
    <property type="nucleotide sequence ID" value="NZ_JAMQJZ010000009.1"/>
</dbReference>
<dbReference type="InterPro" id="IPR002563">
    <property type="entry name" value="Flavin_Rdtase-like_dom"/>
</dbReference>
<evidence type="ECO:0000256" key="3">
    <source>
        <dbReference type="ARBA" id="ARBA00022643"/>
    </source>
</evidence>
<dbReference type="SUPFAM" id="SSF50475">
    <property type="entry name" value="FMN-binding split barrel"/>
    <property type="match status" value="1"/>
</dbReference>
<keyword evidence="3" id="KW-0288">FMN</keyword>
<dbReference type="AlphaFoldDB" id="A0A9X4AIZ3"/>
<evidence type="ECO:0000256" key="1">
    <source>
        <dbReference type="ARBA" id="ARBA00001917"/>
    </source>
</evidence>
<evidence type="ECO:0000313" key="6">
    <source>
        <dbReference type="EMBL" id="MDC3421224.1"/>
    </source>
</evidence>
<feature type="domain" description="Flavin reductase like" evidence="5">
    <location>
        <begin position="19"/>
        <end position="167"/>
    </location>
</feature>
<comment type="cofactor">
    <cofactor evidence="1">
        <name>FMN</name>
        <dbReference type="ChEBI" id="CHEBI:58210"/>
    </cofactor>
</comment>
<evidence type="ECO:0000313" key="7">
    <source>
        <dbReference type="Proteomes" id="UP001145072"/>
    </source>
</evidence>
<evidence type="ECO:0000256" key="4">
    <source>
        <dbReference type="ARBA" id="ARBA00038054"/>
    </source>
</evidence>
<dbReference type="PANTHER" id="PTHR33798">
    <property type="entry name" value="FLAVOPROTEIN OXYGENASE"/>
    <property type="match status" value="1"/>
</dbReference>
<dbReference type="Gene3D" id="2.30.110.10">
    <property type="entry name" value="Electron Transport, Fmn-binding Protein, Chain A"/>
    <property type="match status" value="1"/>
</dbReference>
<dbReference type="GO" id="GO:0010181">
    <property type="term" value="F:FMN binding"/>
    <property type="evidence" value="ECO:0007669"/>
    <property type="project" value="InterPro"/>
</dbReference>
<dbReference type="PANTHER" id="PTHR33798:SF5">
    <property type="entry name" value="FLAVIN REDUCTASE LIKE DOMAIN-CONTAINING PROTEIN"/>
    <property type="match status" value="1"/>
</dbReference>
<dbReference type="SMART" id="SM00903">
    <property type="entry name" value="Flavin_Reduct"/>
    <property type="match status" value="1"/>
</dbReference>
<comment type="caution">
    <text evidence="6">The sequence shown here is derived from an EMBL/GenBank/DDBJ whole genome shotgun (WGS) entry which is preliminary data.</text>
</comment>
<evidence type="ECO:0000259" key="5">
    <source>
        <dbReference type="SMART" id="SM00903"/>
    </source>
</evidence>
<protein>
    <submittedName>
        <fullName evidence="6">Flavin reductase family protein</fullName>
    </submittedName>
</protein>
<dbReference type="GO" id="GO:0016646">
    <property type="term" value="F:oxidoreductase activity, acting on the CH-NH group of donors, NAD or NADP as acceptor"/>
    <property type="evidence" value="ECO:0007669"/>
    <property type="project" value="UniProtKB-ARBA"/>
</dbReference>
<dbReference type="InterPro" id="IPR012349">
    <property type="entry name" value="Split_barrel_FMN-bd"/>
</dbReference>
<keyword evidence="7" id="KW-1185">Reference proteome</keyword>
<proteinExistence type="inferred from homology"/>
<organism evidence="6 7">
    <name type="scientific">Aquibacillus koreensis</name>
    <dbReference type="NCBI Taxonomy" id="279446"/>
    <lineage>
        <taxon>Bacteria</taxon>
        <taxon>Bacillati</taxon>
        <taxon>Bacillota</taxon>
        <taxon>Bacilli</taxon>
        <taxon>Bacillales</taxon>
        <taxon>Bacillaceae</taxon>
        <taxon>Aquibacillus</taxon>
    </lineage>
</organism>
<reference evidence="6" key="1">
    <citation type="submission" date="2022-06" db="EMBL/GenBank/DDBJ databases">
        <title>Aquibacillus sp. a new bacterium isolated from soil saline samples.</title>
        <authorList>
            <person name="Galisteo C."/>
            <person name="De La Haba R."/>
            <person name="Sanchez-Porro C."/>
            <person name="Ventosa A."/>
        </authorList>
    </citation>
    <scope>NUCLEOTIDE SEQUENCE</scope>
    <source>
        <strain evidence="6">JCM 12387</strain>
    </source>
</reference>